<protein>
    <recommendedName>
        <fullName evidence="3">Helix-turn-helix domain-containing protein</fullName>
    </recommendedName>
</protein>
<dbReference type="Proteomes" id="UP001604002">
    <property type="component" value="Unassembled WGS sequence"/>
</dbReference>
<reference evidence="1 2" key="1">
    <citation type="submission" date="2024-02" db="EMBL/GenBank/DDBJ databases">
        <title>Expansion and revision of Xanthobacter and proposal of Roseixanthobacter gen. nov.</title>
        <authorList>
            <person name="Soltysiak M.P.M."/>
            <person name="Jalihal A."/>
            <person name="Ory A."/>
            <person name="Chrisophersen C."/>
            <person name="Lee A.D."/>
            <person name="Boulton J."/>
            <person name="Springer M."/>
        </authorList>
    </citation>
    <scope>NUCLEOTIDE SEQUENCE [LARGE SCALE GENOMIC DNA]</scope>
    <source>
        <strain evidence="1 2">23A</strain>
    </source>
</reference>
<proteinExistence type="predicted"/>
<organism evidence="1 2">
    <name type="scientific">Xanthobacter oligotrophicus</name>
    <dbReference type="NCBI Taxonomy" id="2607286"/>
    <lineage>
        <taxon>Bacteria</taxon>
        <taxon>Pseudomonadati</taxon>
        <taxon>Pseudomonadota</taxon>
        <taxon>Alphaproteobacteria</taxon>
        <taxon>Hyphomicrobiales</taxon>
        <taxon>Xanthobacteraceae</taxon>
        <taxon>Xanthobacter</taxon>
    </lineage>
</organism>
<name>A0ABW6ZUZ5_9HYPH</name>
<evidence type="ECO:0000313" key="1">
    <source>
        <dbReference type="EMBL" id="MFG1371538.1"/>
    </source>
</evidence>
<gene>
    <name evidence="1" type="ORF">V5F32_05115</name>
</gene>
<comment type="caution">
    <text evidence="1">The sequence shown here is derived from an EMBL/GenBank/DDBJ whole genome shotgun (WGS) entry which is preliminary data.</text>
</comment>
<keyword evidence="2" id="KW-1185">Reference proteome</keyword>
<dbReference type="RefSeq" id="WP_393991519.1">
    <property type="nucleotide sequence ID" value="NZ_JBAFVH010000002.1"/>
</dbReference>
<evidence type="ECO:0000313" key="2">
    <source>
        <dbReference type="Proteomes" id="UP001604002"/>
    </source>
</evidence>
<evidence type="ECO:0008006" key="3">
    <source>
        <dbReference type="Google" id="ProtNLM"/>
    </source>
</evidence>
<dbReference type="EMBL" id="JBAFVH010000002">
    <property type="protein sequence ID" value="MFG1371538.1"/>
    <property type="molecule type" value="Genomic_DNA"/>
</dbReference>
<accession>A0ABW6ZUZ5</accession>
<sequence length="95" mass="10893">MHHLMPKKKRAEIEAPVVAAIEARMFDGTPFTYSGLSAVSEVSGGDEARDRVADRTIQKWRRRGWIQMKREGREVIWRLTFEGEAEKERRGAAHG</sequence>